<dbReference type="VEuPathDB" id="FungiDB:BD410DRAFT_271288"/>
<organism evidence="1 2">
    <name type="scientific">Rickenella mellea</name>
    <dbReference type="NCBI Taxonomy" id="50990"/>
    <lineage>
        <taxon>Eukaryota</taxon>
        <taxon>Fungi</taxon>
        <taxon>Dikarya</taxon>
        <taxon>Basidiomycota</taxon>
        <taxon>Agaricomycotina</taxon>
        <taxon>Agaricomycetes</taxon>
        <taxon>Hymenochaetales</taxon>
        <taxon>Rickenellaceae</taxon>
        <taxon>Rickenella</taxon>
    </lineage>
</organism>
<dbReference type="OrthoDB" id="6133115at2759"/>
<evidence type="ECO:0000313" key="1">
    <source>
        <dbReference type="EMBL" id="TDL22206.1"/>
    </source>
</evidence>
<reference evidence="1 2" key="1">
    <citation type="submission" date="2018-06" db="EMBL/GenBank/DDBJ databases">
        <title>A transcriptomic atlas of mushroom development highlights an independent origin of complex multicellularity.</title>
        <authorList>
            <consortium name="DOE Joint Genome Institute"/>
            <person name="Krizsan K."/>
            <person name="Almasi E."/>
            <person name="Merenyi Z."/>
            <person name="Sahu N."/>
            <person name="Viragh M."/>
            <person name="Koszo T."/>
            <person name="Mondo S."/>
            <person name="Kiss B."/>
            <person name="Balint B."/>
            <person name="Kues U."/>
            <person name="Barry K."/>
            <person name="Hegedus J.C."/>
            <person name="Henrissat B."/>
            <person name="Johnson J."/>
            <person name="Lipzen A."/>
            <person name="Ohm R."/>
            <person name="Nagy I."/>
            <person name="Pangilinan J."/>
            <person name="Yan J."/>
            <person name="Xiong Y."/>
            <person name="Grigoriev I.V."/>
            <person name="Hibbett D.S."/>
            <person name="Nagy L.G."/>
        </authorList>
    </citation>
    <scope>NUCLEOTIDE SEQUENCE [LARGE SCALE GENOMIC DNA]</scope>
    <source>
        <strain evidence="1 2">SZMC22713</strain>
    </source>
</reference>
<dbReference type="AlphaFoldDB" id="A0A4Y7Q4I1"/>
<accession>A0A4Y7Q4I1</accession>
<evidence type="ECO:0000313" key="2">
    <source>
        <dbReference type="Proteomes" id="UP000294933"/>
    </source>
</evidence>
<gene>
    <name evidence="1" type="ORF">BD410DRAFT_271288</name>
</gene>
<name>A0A4Y7Q4I1_9AGAM</name>
<proteinExistence type="predicted"/>
<protein>
    <submittedName>
        <fullName evidence="1">Uncharacterized protein</fullName>
    </submittedName>
</protein>
<sequence>MVIYSFGWTPMNGLYVAQALGYEARSKGFASKHYRASLNLYQYSLPVALEKINRKGMLKHDKRLRLANNRSLPDILVLGLFRVRHHLLLRG</sequence>
<keyword evidence="2" id="KW-1185">Reference proteome</keyword>
<dbReference type="EMBL" id="ML170176">
    <property type="protein sequence ID" value="TDL22206.1"/>
    <property type="molecule type" value="Genomic_DNA"/>
</dbReference>
<dbReference type="Proteomes" id="UP000294933">
    <property type="component" value="Unassembled WGS sequence"/>
</dbReference>